<evidence type="ECO:0000313" key="2">
    <source>
        <dbReference type="EMBL" id="MDI5948526.1"/>
    </source>
</evidence>
<dbReference type="InterPro" id="IPR011050">
    <property type="entry name" value="Pectin_lyase_fold/virulence"/>
</dbReference>
<protein>
    <recommendedName>
        <fullName evidence="4">Right handed beta helix domain-containing protein</fullName>
    </recommendedName>
</protein>
<dbReference type="SUPFAM" id="SSF51126">
    <property type="entry name" value="Pectin lyase-like"/>
    <property type="match status" value="1"/>
</dbReference>
<feature type="chain" id="PRO_5043790095" description="Right handed beta helix domain-containing protein" evidence="1">
    <location>
        <begin position="22"/>
        <end position="368"/>
    </location>
</feature>
<reference evidence="2 3" key="1">
    <citation type="submission" date="2023-04" db="EMBL/GenBank/DDBJ databases">
        <title>Two novel species of Flavobacterium.</title>
        <authorList>
            <person name="Liu Q."/>
            <person name="Xin Y.-H."/>
        </authorList>
    </citation>
    <scope>NUCLEOTIDE SEQUENCE [LARGE SCALE GENOMIC DNA]</scope>
    <source>
        <strain evidence="2 3">LB2P87</strain>
    </source>
</reference>
<gene>
    <name evidence="2" type="ORF">QLS97_02590</name>
</gene>
<evidence type="ECO:0000256" key="1">
    <source>
        <dbReference type="SAM" id="SignalP"/>
    </source>
</evidence>
<dbReference type="InterPro" id="IPR012334">
    <property type="entry name" value="Pectin_lyas_fold"/>
</dbReference>
<evidence type="ECO:0000313" key="3">
    <source>
        <dbReference type="Proteomes" id="UP001228643"/>
    </source>
</evidence>
<name>A0AAW6TJ83_9FLAO</name>
<dbReference type="Proteomes" id="UP001228643">
    <property type="component" value="Unassembled WGS sequence"/>
</dbReference>
<comment type="caution">
    <text evidence="2">The sequence shown here is derived from an EMBL/GenBank/DDBJ whole genome shotgun (WGS) entry which is preliminary data.</text>
</comment>
<accession>A0AAW6TJ83</accession>
<keyword evidence="3" id="KW-1185">Reference proteome</keyword>
<dbReference type="RefSeq" id="WP_282714113.1">
    <property type="nucleotide sequence ID" value="NZ_JASCRY010000001.1"/>
</dbReference>
<sequence>MKINKSIWLVIVLLASINIFAQENTSEKKIGIHLYVNPNVGKDDSDGTKDNPVKSLPEAAKRVNKMVGEGTIEVYLSAGTYGLSETAAFNPVNWKFSKKNRLIIRAEILPDSTDWNPSKMPIIVSTMPFNIETNDKKEVTGGANYGILIETSHVTIQGLRILGEPVHEKPSEGVLVRNYPIVWDGKNLSDLRITQCLFLGNKFALPNHLGILASGKELEVDHCVFYGVKDAVVMWNTPADLCTMHHNLILNSYGAVVWTWSTMEDFKFYNNVISGANVLWVLEKEAKNAYTIQNSMLVGYNELVNKGGGPQDFGIPADPKKLKYNSDFKIKKAGSLAIEEDQTSRYYLQLKPGTLGTAYDAGLFYKVK</sequence>
<evidence type="ECO:0008006" key="4">
    <source>
        <dbReference type="Google" id="ProtNLM"/>
    </source>
</evidence>
<dbReference type="AlphaFoldDB" id="A0AAW6TJ83"/>
<feature type="signal peptide" evidence="1">
    <location>
        <begin position="1"/>
        <end position="21"/>
    </location>
</feature>
<proteinExistence type="predicted"/>
<dbReference type="EMBL" id="JASCRY010000001">
    <property type="protein sequence ID" value="MDI5948526.1"/>
    <property type="molecule type" value="Genomic_DNA"/>
</dbReference>
<organism evidence="2 3">
    <name type="scientific">Flavobacterium yafengii</name>
    <dbReference type="NCBI Taxonomy" id="3041253"/>
    <lineage>
        <taxon>Bacteria</taxon>
        <taxon>Pseudomonadati</taxon>
        <taxon>Bacteroidota</taxon>
        <taxon>Flavobacteriia</taxon>
        <taxon>Flavobacteriales</taxon>
        <taxon>Flavobacteriaceae</taxon>
        <taxon>Flavobacterium</taxon>
    </lineage>
</organism>
<dbReference type="Gene3D" id="2.160.20.10">
    <property type="entry name" value="Single-stranded right-handed beta-helix, Pectin lyase-like"/>
    <property type="match status" value="1"/>
</dbReference>
<keyword evidence="1" id="KW-0732">Signal</keyword>